<sequence length="247" mass="29161">MQKDISNYSYIPILNEEECKEVRDNLYALRSYWIKRSYDTPCNFFTLGVATYLDASESQNVNETYHQRLRLYNSILSEYFGCLLEKIRRSLQEYLNSPVTYTKSFALPGFHIFLAPSLSSIPQSEPHFDRQYHFLPWSNALDRIEPISFTLAINLPKSGGGLDSWEVSQYTLNRAYRCGLVHTIENYLKYVSRKEKIFHSYRIGYLFLHTRVFLHRISATQNLTLEDERITLQGHGVRIKGKWILYW</sequence>
<dbReference type="RefSeq" id="WP_215610790.1">
    <property type="nucleotide sequence ID" value="NZ_JADOES010000057.1"/>
</dbReference>
<dbReference type="EMBL" id="JADOES010000057">
    <property type="protein sequence ID" value="MBT9317725.1"/>
    <property type="molecule type" value="Genomic_DNA"/>
</dbReference>
<gene>
    <name evidence="1" type="ORF">IXB50_20090</name>
</gene>
<proteinExistence type="predicted"/>
<evidence type="ECO:0000313" key="1">
    <source>
        <dbReference type="EMBL" id="MBT9317725.1"/>
    </source>
</evidence>
<dbReference type="Proteomes" id="UP000717364">
    <property type="component" value="Unassembled WGS sequence"/>
</dbReference>
<comment type="caution">
    <text evidence="1">The sequence shown here is derived from an EMBL/GenBank/DDBJ whole genome shotgun (WGS) entry which is preliminary data.</text>
</comment>
<reference evidence="1" key="2">
    <citation type="journal article" date="2021" name="Mar. Drugs">
        <title>Genome Reduction and Secondary Metabolism of the Marine Sponge-Associated Cyanobacterium Leptothoe.</title>
        <authorList>
            <person name="Konstantinou D."/>
            <person name="Popin R.V."/>
            <person name="Fewer D.P."/>
            <person name="Sivonen K."/>
            <person name="Gkelis S."/>
        </authorList>
    </citation>
    <scope>NUCLEOTIDE SEQUENCE</scope>
    <source>
        <strain evidence="1">TAU-MAC 1115</strain>
    </source>
</reference>
<dbReference type="AlphaFoldDB" id="A0A947GKD8"/>
<protein>
    <submittedName>
        <fullName evidence="1">Uncharacterized protein</fullName>
    </submittedName>
</protein>
<keyword evidence="2" id="KW-1185">Reference proteome</keyword>
<organism evidence="1 2">
    <name type="scientific">Leptothoe spongobia TAU-MAC 1115</name>
    <dbReference type="NCBI Taxonomy" id="1967444"/>
    <lineage>
        <taxon>Bacteria</taxon>
        <taxon>Bacillati</taxon>
        <taxon>Cyanobacteriota</taxon>
        <taxon>Cyanophyceae</taxon>
        <taxon>Nodosilineales</taxon>
        <taxon>Cymatolegaceae</taxon>
        <taxon>Leptothoe</taxon>
        <taxon>Leptothoe spongobia</taxon>
    </lineage>
</organism>
<evidence type="ECO:0000313" key="2">
    <source>
        <dbReference type="Proteomes" id="UP000717364"/>
    </source>
</evidence>
<reference evidence="1" key="1">
    <citation type="submission" date="2020-11" db="EMBL/GenBank/DDBJ databases">
        <authorList>
            <person name="Konstantinou D."/>
            <person name="Gkelis S."/>
            <person name="Popin R."/>
            <person name="Fewer D."/>
            <person name="Sivonen K."/>
        </authorList>
    </citation>
    <scope>NUCLEOTIDE SEQUENCE</scope>
    <source>
        <strain evidence="1">TAU-MAC 1115</strain>
    </source>
</reference>
<name>A0A947GKD8_9CYAN</name>
<accession>A0A947GKD8</accession>